<evidence type="ECO:0000256" key="5">
    <source>
        <dbReference type="PROSITE-ProRule" id="PRU00104"/>
    </source>
</evidence>
<accession>A0A6G1SPZ7</accession>
<dbReference type="EC" id="2.3.2.26" evidence="2"/>
<dbReference type="Gene3D" id="3.30.2410.10">
    <property type="entry name" value="Hect, E3 ligase catalytic domain"/>
    <property type="match status" value="1"/>
</dbReference>
<feature type="compositionally biased region" description="Low complexity" evidence="6">
    <location>
        <begin position="598"/>
        <end position="608"/>
    </location>
</feature>
<dbReference type="Pfam" id="PF00632">
    <property type="entry name" value="HECT"/>
    <property type="match status" value="1"/>
</dbReference>
<dbReference type="InterPro" id="IPR000569">
    <property type="entry name" value="HECT_dom"/>
</dbReference>
<name>A0A6G1SPZ7_9ACAR</name>
<dbReference type="InterPro" id="IPR044611">
    <property type="entry name" value="E3A/B/C-like"/>
</dbReference>
<dbReference type="PANTHER" id="PTHR45700">
    <property type="entry name" value="UBIQUITIN-PROTEIN LIGASE E3C"/>
    <property type="match status" value="1"/>
</dbReference>
<dbReference type="EMBL" id="GGYP01007486">
    <property type="protein sequence ID" value="MDE52257.1"/>
    <property type="molecule type" value="Transcribed_RNA"/>
</dbReference>
<dbReference type="GO" id="GO:0061630">
    <property type="term" value="F:ubiquitin protein ligase activity"/>
    <property type="evidence" value="ECO:0007669"/>
    <property type="project" value="UniProtKB-EC"/>
</dbReference>
<evidence type="ECO:0000256" key="1">
    <source>
        <dbReference type="ARBA" id="ARBA00000885"/>
    </source>
</evidence>
<keyword evidence="8" id="KW-0436">Ligase</keyword>
<sequence length="1166" mass="133703">MSDYIYGNSLSAAKSKVNYLFKGDFRRRPNQNLSGASRSVARVELLQQAAEQRQTREDTRRKEHASLKIQSVWRAYRCRQLLAISMRLKFDDLTRRIQESRKSSTRFTIEHFQQLSREFIIFYHSRHDAERFNRLIDLMMENRKVVLESKTSDPRRWLYIISRLLSLNLAVIEKHASNIVETRFLGFLEYFTRPGEVLDKTDEYFVWQSLIKCRFYSVIRQLVEKIIIGLNDASPSHEPRNELYLELIRRSLDSDHDGHERTIARLNITYCFFEQFLCRPLHPILEDYYLQKLLDQSPKQLKPKHILTAFKNSSRLQASSLTSQHSTMNLNHTGQKSIDECRDITWLCFLFVKTLHARTNDFNDSEKVSYINIISTYIAPAEYITNISAIITANETADEQMADDDDVSGLVETSARVSRSGHDQDTHALIKKLIGLLNQMDHIDSLKSVIFSEQHQPQVQDAIVKICNLMLSHEYLAIFNCRLLYTVAFSKEFSRSLWRSITTTATSSLYGNNMPIYTLISRGSQTINSDSWKSILPKLRLFCSLCSYLLPTLGDDEFYTNGNNPLYSAEDQRNTNNMESEDASKDGNNGPNRRHHGSSSSSGGRESNSTIGSFYIDRELVGISAILRDICVGMVEILYQSNRQAVNQRHHNRFLPSSEIGHNRAITSLQAEQTGVLTYEIKSCFQAVVRLVCQLHARDSRKQFCPDGHWICPTVIVPANKAIDFQLVTSQKGRLLNQMTRDDQTLDRLASASSEIKTVLILQEIPFVISFHDRVQIFHQLLRKERQIHQSDGYHFGLPGTAISVQIRRNYLYEDAFEKLSFDNEPNMKLPLKVSLVNAVGADEAGIDGGGLTKEFLDELLKAGFDPMRGFFKYTKDHFLYPNPSANVLFSTLHEGYEVHYEFLGRMLGKAIFEKIMVELPLASFFLAKLLAVKHSSDVDLHNLESLDPVLYKNLVYLKNYKGDVADLNLDFTISNNELDEHEVVELKPGGSKIPVTRENKIEYVHLVADYRLNKQIRLQCAAFKRGLAQLVDLDWLRMFDPRELQILISGAPTKIDVSDWRRHTIYGNGYSATSEAIQTFWTVVGQFDESQKRKLLKFVTSCSLPPLLGFKDLVPQFAIAPAEEGRLPTASTCMNLLKLPQYEDEQTMHSKLLYAIESNSGFELS</sequence>
<evidence type="ECO:0000256" key="4">
    <source>
        <dbReference type="ARBA" id="ARBA00022786"/>
    </source>
</evidence>
<dbReference type="PROSITE" id="PS50237">
    <property type="entry name" value="HECT"/>
    <property type="match status" value="1"/>
</dbReference>
<dbReference type="GO" id="GO:0009966">
    <property type="term" value="P:regulation of signal transduction"/>
    <property type="evidence" value="ECO:0007669"/>
    <property type="project" value="UniProtKB-ARBA"/>
</dbReference>
<evidence type="ECO:0000259" key="7">
    <source>
        <dbReference type="PROSITE" id="PS50237"/>
    </source>
</evidence>
<dbReference type="SUPFAM" id="SSF56204">
    <property type="entry name" value="Hect, E3 ligase catalytic domain"/>
    <property type="match status" value="1"/>
</dbReference>
<dbReference type="GO" id="GO:0006511">
    <property type="term" value="P:ubiquitin-dependent protein catabolic process"/>
    <property type="evidence" value="ECO:0007669"/>
    <property type="project" value="TreeGrafter"/>
</dbReference>
<keyword evidence="3" id="KW-0808">Transferase</keyword>
<keyword evidence="4 5" id="KW-0833">Ubl conjugation pathway</keyword>
<evidence type="ECO:0000256" key="3">
    <source>
        <dbReference type="ARBA" id="ARBA00022679"/>
    </source>
</evidence>
<reference evidence="8" key="1">
    <citation type="submission" date="2018-10" db="EMBL/GenBank/DDBJ databases">
        <title>Transcriptome assembly of Aceria tosichella (Wheat curl mite) Type 2.</title>
        <authorList>
            <person name="Scully E.D."/>
            <person name="Geib S.M."/>
            <person name="Palmer N.A."/>
            <person name="Gupta A.K."/>
            <person name="Sarath G."/>
            <person name="Tatineni S."/>
        </authorList>
    </citation>
    <scope>NUCLEOTIDE SEQUENCE</scope>
    <source>
        <strain evidence="8">LincolnNE</strain>
    </source>
</reference>
<feature type="domain" description="HECT" evidence="7">
    <location>
        <begin position="824"/>
        <end position="1166"/>
    </location>
</feature>
<dbReference type="CDD" id="cd00078">
    <property type="entry name" value="HECTc"/>
    <property type="match status" value="1"/>
</dbReference>
<dbReference type="PANTHER" id="PTHR45700:SF2">
    <property type="entry name" value="UBIQUITIN-PROTEIN LIGASE E3C"/>
    <property type="match status" value="1"/>
</dbReference>
<dbReference type="FunFam" id="3.30.2410.10:FF:000011">
    <property type="entry name" value="Putative Ubiquitin-protein ligase E3C"/>
    <property type="match status" value="1"/>
</dbReference>
<evidence type="ECO:0000256" key="6">
    <source>
        <dbReference type="SAM" id="MobiDB-lite"/>
    </source>
</evidence>
<dbReference type="GO" id="GO:0016874">
    <property type="term" value="F:ligase activity"/>
    <property type="evidence" value="ECO:0007669"/>
    <property type="project" value="UniProtKB-KW"/>
</dbReference>
<proteinExistence type="predicted"/>
<feature type="active site" description="Glycyl thioester intermediate" evidence="5">
    <location>
        <position position="1134"/>
    </location>
</feature>
<dbReference type="Gene3D" id="3.30.2160.10">
    <property type="entry name" value="Hect, E3 ligase catalytic domain"/>
    <property type="match status" value="1"/>
</dbReference>
<dbReference type="CDD" id="cd23767">
    <property type="entry name" value="IQCD"/>
    <property type="match status" value="1"/>
</dbReference>
<dbReference type="InterPro" id="IPR035983">
    <property type="entry name" value="Hect_E3_ubiquitin_ligase"/>
</dbReference>
<dbReference type="GO" id="GO:0000209">
    <property type="term" value="P:protein polyubiquitination"/>
    <property type="evidence" value="ECO:0007669"/>
    <property type="project" value="InterPro"/>
</dbReference>
<dbReference type="FunFam" id="3.30.2160.10:FF:000002">
    <property type="entry name" value="Putative Ubiquitin-protein ligase E3C"/>
    <property type="match status" value="1"/>
</dbReference>
<dbReference type="SMART" id="SM00119">
    <property type="entry name" value="HECTc"/>
    <property type="match status" value="1"/>
</dbReference>
<feature type="region of interest" description="Disordered" evidence="6">
    <location>
        <begin position="564"/>
        <end position="608"/>
    </location>
</feature>
<dbReference type="PROSITE" id="PS50096">
    <property type="entry name" value="IQ"/>
    <property type="match status" value="1"/>
</dbReference>
<dbReference type="AlphaFoldDB" id="A0A6G1SPZ7"/>
<comment type="catalytic activity">
    <reaction evidence="1">
        <text>S-ubiquitinyl-[E2 ubiquitin-conjugating enzyme]-L-cysteine + [acceptor protein]-L-lysine = [E2 ubiquitin-conjugating enzyme]-L-cysteine + N(6)-ubiquitinyl-[acceptor protein]-L-lysine.</text>
        <dbReference type="EC" id="2.3.2.26"/>
    </reaction>
</comment>
<organism evidence="8">
    <name type="scientific">Aceria tosichella</name>
    <name type="common">wheat curl mite</name>
    <dbReference type="NCBI Taxonomy" id="561515"/>
    <lineage>
        <taxon>Eukaryota</taxon>
        <taxon>Metazoa</taxon>
        <taxon>Ecdysozoa</taxon>
        <taxon>Arthropoda</taxon>
        <taxon>Chelicerata</taxon>
        <taxon>Arachnida</taxon>
        <taxon>Acari</taxon>
        <taxon>Acariformes</taxon>
        <taxon>Trombidiformes</taxon>
        <taxon>Prostigmata</taxon>
        <taxon>Eupodina</taxon>
        <taxon>Eriophyoidea</taxon>
        <taxon>Eriophyidae</taxon>
        <taxon>Eriophyinae</taxon>
        <taxon>Aceriini</taxon>
        <taxon>Aceria</taxon>
    </lineage>
</organism>
<evidence type="ECO:0000256" key="2">
    <source>
        <dbReference type="ARBA" id="ARBA00012485"/>
    </source>
</evidence>
<gene>
    <name evidence="8" type="primary">Ube3c</name>
    <name evidence="8" type="ORF">g.19454</name>
</gene>
<protein>
    <recommendedName>
        <fullName evidence="2">HECT-type E3 ubiquitin transferase</fullName>
        <ecNumber evidence="2">2.3.2.26</ecNumber>
    </recommendedName>
</protein>
<evidence type="ECO:0000313" key="8">
    <source>
        <dbReference type="EMBL" id="MDE52257.1"/>
    </source>
</evidence>
<dbReference type="Gene3D" id="3.90.1750.10">
    <property type="entry name" value="Hect, E3 ligase catalytic domains"/>
    <property type="match status" value="1"/>
</dbReference>